<dbReference type="CTD" id="124625959"/>
<dbReference type="GeneID" id="124625959"/>
<feature type="region of interest" description="Disordered" evidence="1">
    <location>
        <begin position="249"/>
        <end position="270"/>
    </location>
</feature>
<reference evidence="2" key="1">
    <citation type="journal article" date="2016" name="Nat. Commun.">
        <title>The channel catfish genome sequence provides insights into the evolution of scale formation in teleosts.</title>
        <authorList>
            <person name="Liu Z."/>
            <person name="Liu S."/>
            <person name="Yao J."/>
            <person name="Bao L."/>
            <person name="Zhang J."/>
            <person name="Li Y."/>
            <person name="Jiang C."/>
            <person name="Sun L."/>
            <person name="Wang R."/>
            <person name="Zhang Y."/>
            <person name="Zhou T."/>
            <person name="Zeng Q."/>
            <person name="Fu Q."/>
            <person name="Gao S."/>
            <person name="Li N."/>
            <person name="Koren S."/>
            <person name="Jiang Y."/>
            <person name="Zimin A."/>
            <person name="Xu P."/>
            <person name="Phillippy A.M."/>
            <person name="Geng X."/>
            <person name="Song L."/>
            <person name="Sun F."/>
            <person name="Li C."/>
            <person name="Wang X."/>
            <person name="Chen A."/>
            <person name="Jin Y."/>
            <person name="Yuan Z."/>
            <person name="Yang Y."/>
            <person name="Tan S."/>
            <person name="Peatman E."/>
            <person name="Lu J."/>
            <person name="Qin Z."/>
            <person name="Dunham R."/>
            <person name="Li Z."/>
            <person name="Sonstegard T."/>
            <person name="Feng J."/>
            <person name="Danzmann R.G."/>
            <person name="Schroeder S."/>
            <person name="Scheffler B."/>
            <person name="Duke M.V."/>
            <person name="Ballard L."/>
            <person name="Kucuktas H."/>
            <person name="Kaltenboeck L."/>
            <person name="Liu H."/>
            <person name="Armbruster J."/>
            <person name="Xie Y."/>
            <person name="Kirby M.L."/>
            <person name="Tian Y."/>
            <person name="Flanagan M.E."/>
            <person name="Mu W."/>
            <person name="Waldbieser G.C."/>
        </authorList>
    </citation>
    <scope>NUCLEOTIDE SEQUENCE [LARGE SCALE GENOMIC DNA]</scope>
    <source>
        <strain evidence="2">SDA103</strain>
    </source>
</reference>
<dbReference type="RefSeq" id="XP_047010604.2">
    <property type="nucleotide sequence ID" value="XM_047154648.2"/>
</dbReference>
<evidence type="ECO:0000313" key="2">
    <source>
        <dbReference type="Proteomes" id="UP000221080"/>
    </source>
</evidence>
<feature type="compositionally biased region" description="Low complexity" evidence="1">
    <location>
        <begin position="162"/>
        <end position="171"/>
    </location>
</feature>
<dbReference type="PANTHER" id="PTHR36869:SF1">
    <property type="entry name" value="CHROMOSOME 16 OPEN READING FRAME 46"/>
    <property type="match status" value="1"/>
</dbReference>
<dbReference type="AlphaFoldDB" id="A0A979EHN1"/>
<dbReference type="PANTHER" id="PTHR36869">
    <property type="entry name" value="CHROMOSOME 16 OPEN READING FRAME 46"/>
    <property type="match status" value="1"/>
</dbReference>
<reference evidence="3" key="2">
    <citation type="submission" date="2025-08" db="UniProtKB">
        <authorList>
            <consortium name="RefSeq"/>
        </authorList>
    </citation>
    <scope>IDENTIFICATION</scope>
    <source>
        <tissue evidence="3">Blood</tissue>
    </source>
</reference>
<gene>
    <name evidence="3" type="primary">si:ch73-103b9.2</name>
</gene>
<proteinExistence type="predicted"/>
<name>A0A979EHN1_ICTPU</name>
<sequence>MMTSVEMNEGFSPHAGTSGILLCPSGRMDADKTAESLETPDCETPRCNLSNSFVEVLLDISDEISVKEQEAYKIPDQTGWDDAIQGWGRCSPFSCLFTAQRKSKKLKPEISASHCVLCTDLKDLKLSENLVPSRAASEAPYEISEEPLRSSVPPPLEHLNRTPSTITSTLSSEEEPSEFTFKETSITKDLLGNKLLFGPEQYTPDKIRPHPPRPDAPCLFLKDRKLHLMLWNVRGKIQKSVELERGARARRSLGLSSDGKKKKKTSGELVHPELELVNRGVFNQK</sequence>
<dbReference type="Proteomes" id="UP000221080">
    <property type="component" value="Chromosome 4"/>
</dbReference>
<evidence type="ECO:0000313" key="3">
    <source>
        <dbReference type="RefSeq" id="XP_047010604.2"/>
    </source>
</evidence>
<dbReference type="InterPro" id="IPR027836">
    <property type="entry name" value="DUF4529"/>
</dbReference>
<accession>A0A979EHN1</accession>
<organism evidence="2 3">
    <name type="scientific">Ictalurus punctatus</name>
    <name type="common">Channel catfish</name>
    <name type="synonym">Silurus punctatus</name>
    <dbReference type="NCBI Taxonomy" id="7998"/>
    <lineage>
        <taxon>Eukaryota</taxon>
        <taxon>Metazoa</taxon>
        <taxon>Chordata</taxon>
        <taxon>Craniata</taxon>
        <taxon>Vertebrata</taxon>
        <taxon>Euteleostomi</taxon>
        <taxon>Actinopterygii</taxon>
        <taxon>Neopterygii</taxon>
        <taxon>Teleostei</taxon>
        <taxon>Ostariophysi</taxon>
        <taxon>Siluriformes</taxon>
        <taxon>Ictaluridae</taxon>
        <taxon>Ictalurus</taxon>
    </lineage>
</organism>
<keyword evidence="2" id="KW-1185">Reference proteome</keyword>
<evidence type="ECO:0000256" key="1">
    <source>
        <dbReference type="SAM" id="MobiDB-lite"/>
    </source>
</evidence>
<dbReference type="Pfam" id="PF15032">
    <property type="entry name" value="DUF4529"/>
    <property type="match status" value="1"/>
</dbReference>
<feature type="region of interest" description="Disordered" evidence="1">
    <location>
        <begin position="136"/>
        <end position="183"/>
    </location>
</feature>
<protein>
    <submittedName>
        <fullName evidence="3">Uncharacterized protein C16orf46 homolog isoform X3</fullName>
    </submittedName>
</protein>